<reference evidence="2 3" key="1">
    <citation type="submission" date="2018-07" db="EMBL/GenBank/DDBJ databases">
        <title>Genome sequencing of oomycete isolates from Chile give support for New Zealand origin for Phytophthora kernoviae and make available the first Nothophytophthora sp. genome.</title>
        <authorList>
            <person name="Studholme D.J."/>
            <person name="Sanfuentes E."/>
            <person name="Panda P."/>
            <person name="Hill R."/>
            <person name="Sambles C."/>
            <person name="Grant M."/>
            <person name="Williams N.M."/>
            <person name="Mcdougal R.L."/>
        </authorList>
    </citation>
    <scope>NUCLEOTIDE SEQUENCE [LARGE SCALE GENOMIC DNA]</scope>
    <source>
        <strain evidence="2">Chile6</strain>
    </source>
</reference>
<name>A0A3F2RGU5_9STRA</name>
<protein>
    <submittedName>
        <fullName evidence="2">Uncharacterized protein</fullName>
    </submittedName>
</protein>
<dbReference type="Proteomes" id="UP000277300">
    <property type="component" value="Unassembled WGS sequence"/>
</dbReference>
<evidence type="ECO:0000256" key="1">
    <source>
        <dbReference type="SAM" id="Phobius"/>
    </source>
</evidence>
<feature type="transmembrane region" description="Helical" evidence="1">
    <location>
        <begin position="47"/>
        <end position="70"/>
    </location>
</feature>
<gene>
    <name evidence="2" type="ORF">BBP00_00007937</name>
</gene>
<evidence type="ECO:0000313" key="3">
    <source>
        <dbReference type="Proteomes" id="UP000277300"/>
    </source>
</evidence>
<dbReference type="EMBL" id="MBDO02000358">
    <property type="protein sequence ID" value="RLN56574.1"/>
    <property type="molecule type" value="Genomic_DNA"/>
</dbReference>
<accession>A0A3F2RGU5</accession>
<feature type="transmembrane region" description="Helical" evidence="1">
    <location>
        <begin position="167"/>
        <end position="186"/>
    </location>
</feature>
<comment type="caution">
    <text evidence="2">The sequence shown here is derived from an EMBL/GenBank/DDBJ whole genome shotgun (WGS) entry which is preliminary data.</text>
</comment>
<evidence type="ECO:0000313" key="2">
    <source>
        <dbReference type="EMBL" id="RLN56574.1"/>
    </source>
</evidence>
<keyword evidence="1" id="KW-0812">Transmembrane</keyword>
<proteinExistence type="predicted"/>
<feature type="transmembrane region" description="Helical" evidence="1">
    <location>
        <begin position="238"/>
        <end position="260"/>
    </location>
</feature>
<feature type="transmembrane region" description="Helical" evidence="1">
    <location>
        <begin position="198"/>
        <end position="217"/>
    </location>
</feature>
<sequence length="404" mass="45131">MDLESDVIQDAAFCTCMGVSVSQPVNFSAQQRDGIRARQSNVTLGSLLAFLAVFGRVVVAQLMLAIVFGLTSYLAPAKMFIGPDESYFAFSFKDAVMVGGCTGDVCVHNYYNSLWEFVTEVDSSAEDRLAMALNVFRSRLYQVMSHKRSVLLTQIWAYRCQNGHMQVLYLAQVTYHLITSSDLYYLGLATGTLTIEALINLVFCFFAFSYSFVNLLKARSGEQQLARHFRLTWETMQVLITVCTTLGLYTVRQTFLVFILNQNGELLRKTTARAAAMCNLSDSCIVFKHNIVLVAITASLVLGAMAGIVACLTQKHAQWQGFEVVLLTGYLFYGEYVHRAQDVVLLLLARLLPRKFTRTFNVLFRIPKWTKPCFDPVAALLVKLKGGPLHRVVKTTSRAAGGYQ</sequence>
<organism evidence="2 3">
    <name type="scientific">Phytophthora kernoviae</name>
    <dbReference type="NCBI Taxonomy" id="325452"/>
    <lineage>
        <taxon>Eukaryota</taxon>
        <taxon>Sar</taxon>
        <taxon>Stramenopiles</taxon>
        <taxon>Oomycota</taxon>
        <taxon>Peronosporomycetes</taxon>
        <taxon>Peronosporales</taxon>
        <taxon>Peronosporaceae</taxon>
        <taxon>Phytophthora</taxon>
    </lineage>
</organism>
<dbReference type="AlphaFoldDB" id="A0A3F2RGU5"/>
<keyword evidence="1" id="KW-1133">Transmembrane helix</keyword>
<keyword evidence="1" id="KW-0472">Membrane</keyword>
<feature type="transmembrane region" description="Helical" evidence="1">
    <location>
        <begin position="291"/>
        <end position="312"/>
    </location>
</feature>